<dbReference type="EMBL" id="BK016123">
    <property type="protein sequence ID" value="DAF96926.1"/>
    <property type="molecule type" value="Genomic_DNA"/>
</dbReference>
<protein>
    <submittedName>
        <fullName evidence="1">Uncharacterized protein</fullName>
    </submittedName>
</protein>
<proteinExistence type="predicted"/>
<organism evidence="1">
    <name type="scientific">Siphoviridae sp. ct89S11</name>
    <dbReference type="NCBI Taxonomy" id="2825357"/>
    <lineage>
        <taxon>Viruses</taxon>
        <taxon>Duplodnaviria</taxon>
        <taxon>Heunggongvirae</taxon>
        <taxon>Uroviricota</taxon>
        <taxon>Caudoviricetes</taxon>
    </lineage>
</organism>
<sequence>MSAWKTTRQSQSIFDSRKLVGSSESLLRNPYHRSDLAGDQQARSDYPDCRWHCRLHRNHCSRVQGYPQA</sequence>
<evidence type="ECO:0000313" key="1">
    <source>
        <dbReference type="EMBL" id="DAF96926.1"/>
    </source>
</evidence>
<reference evidence="1" key="1">
    <citation type="journal article" date="2021" name="Proc. Natl. Acad. Sci. U.S.A.">
        <title>A Catalog of Tens of Thousands of Viruses from Human Metagenomes Reveals Hidden Associations with Chronic Diseases.</title>
        <authorList>
            <person name="Tisza M.J."/>
            <person name="Buck C.B."/>
        </authorList>
    </citation>
    <scope>NUCLEOTIDE SEQUENCE</scope>
    <source>
        <strain evidence="1">Ct89S11</strain>
    </source>
</reference>
<accession>A0A8S5URC6</accession>
<name>A0A8S5URC6_9CAUD</name>